<dbReference type="EMBL" id="MU275857">
    <property type="protein sequence ID" value="KAI0050912.1"/>
    <property type="molecule type" value="Genomic_DNA"/>
</dbReference>
<gene>
    <name evidence="1" type="ORF">FA95DRAFT_499075</name>
</gene>
<organism evidence="1 2">
    <name type="scientific">Auriscalpium vulgare</name>
    <dbReference type="NCBI Taxonomy" id="40419"/>
    <lineage>
        <taxon>Eukaryota</taxon>
        <taxon>Fungi</taxon>
        <taxon>Dikarya</taxon>
        <taxon>Basidiomycota</taxon>
        <taxon>Agaricomycotina</taxon>
        <taxon>Agaricomycetes</taxon>
        <taxon>Russulales</taxon>
        <taxon>Auriscalpiaceae</taxon>
        <taxon>Auriscalpium</taxon>
    </lineage>
</organism>
<comment type="caution">
    <text evidence="1">The sequence shown here is derived from an EMBL/GenBank/DDBJ whole genome shotgun (WGS) entry which is preliminary data.</text>
</comment>
<accession>A0ACB8S412</accession>
<keyword evidence="2" id="KW-1185">Reference proteome</keyword>
<reference evidence="1" key="2">
    <citation type="journal article" date="2022" name="New Phytol.">
        <title>Evolutionary transition to the ectomycorrhizal habit in the genomes of a hyperdiverse lineage of mushroom-forming fungi.</title>
        <authorList>
            <person name="Looney B."/>
            <person name="Miyauchi S."/>
            <person name="Morin E."/>
            <person name="Drula E."/>
            <person name="Courty P.E."/>
            <person name="Kohler A."/>
            <person name="Kuo A."/>
            <person name="LaButti K."/>
            <person name="Pangilinan J."/>
            <person name="Lipzen A."/>
            <person name="Riley R."/>
            <person name="Andreopoulos W."/>
            <person name="He G."/>
            <person name="Johnson J."/>
            <person name="Nolan M."/>
            <person name="Tritt A."/>
            <person name="Barry K.W."/>
            <person name="Grigoriev I.V."/>
            <person name="Nagy L.G."/>
            <person name="Hibbett D."/>
            <person name="Henrissat B."/>
            <person name="Matheny P.B."/>
            <person name="Labbe J."/>
            <person name="Martin F.M."/>
        </authorList>
    </citation>
    <scope>NUCLEOTIDE SEQUENCE</scope>
    <source>
        <strain evidence="1">FP105234-sp</strain>
    </source>
</reference>
<name>A0ACB8S412_9AGAM</name>
<dbReference type="Proteomes" id="UP000814033">
    <property type="component" value="Unassembled WGS sequence"/>
</dbReference>
<evidence type="ECO:0000313" key="2">
    <source>
        <dbReference type="Proteomes" id="UP000814033"/>
    </source>
</evidence>
<proteinExistence type="predicted"/>
<protein>
    <submittedName>
        <fullName evidence="1">Uncharacterized protein</fullName>
    </submittedName>
</protein>
<evidence type="ECO:0000313" key="1">
    <source>
        <dbReference type="EMBL" id="KAI0050912.1"/>
    </source>
</evidence>
<sequence>MSGGSMEEASAHPSWVDNAFRHGVDAEAVADSAGDLDVLLLGGQRCAKVEGATSREAWEPYAAVSFQEATSAANSLIRIKFDRDDGSWSFVGRDCENVKANEPTMNLGWIDSRQQTVPDNERGVILHEFGHTLGLLHEHQSPARGGGVKLDEKNTILYYKDSKISGWDEATIREQILDVYNSNEVSNYSELDTDSIMHYPMPKELTGLPKDVGYNSQLSQLDKAYMFINYPRAKPHPDAPNWTLETALQEAGVPADVQEEILDIPHEDGLPNVSEIRRVFSDWVKKSRIAKNSPSSKARATGQHRFLGKGKPEPQEPHFFLQPLDEDDDYCANDEMPIIRQPKTGVAHAVAVASTLWPLADGDPDFELSLPYKWANQPKKVVSAYRQALVESSMRAWQEHASIRFEFDEQAEQVIIGFQDNESPVYDSKWLSYTFGHGTKVKPKSCDRPDIIVSHSVCLRVCADDAKVKFSNNMIFGKPHFKDKTEAQTRDLRSTIHELGHVLGLHHEANGLLASLVESLPFGYKKAPLVETSVIEYNDIQHLVSTKYDFSSVMDVSGTNEKNIVNKELLSRYSFDMTLGFEEGWLFVGKQVKVWYNLSLYDQANIALLYPGKRLLIPLEADVKASPFELQRSTDDKNQSLVHMYGSRLGLNQETIEILEDHARNARWTKLRDIYIEAIRESMKEAWTDNIKELQKLVLDKEKMKKAKAAEEAAERKAAQKKAEAAQKKAGAERKKAEAERKKAEEAEAWEETDRAEKKTKLHDRPVRQRAVDPEEKSPPPKPFKDLLYETLDSIFGSTGNQYLSLQLPTRYLDKSSFAYKTSGIYSNFTKPTVVNEAEFRLTDELFDVAKVVSGPNGKSMAIVYEQALNNLVPKYQKDDLREQRELIRAWLLTKVDGEYMGEIPSTGDQSTSTSGRGKVYGMQEFAQLIDPDDPSSVDESLAVNAPNKAAKSSMAATSTGAGPMQGLPSSGQTSSKMTRIEYSQALMLEYLKERMDWELTRDKMVRKAMESGDTMKMEQVTRLLAHITAVHENRLAAKYGDVVVRGRIHTVREFLGYLDVKSTAEALQAAKDSLRESAMSSVYSSRVIYPVLMQPVDWFEALDTSFAPTDLSQGVDILRMQLTQKNARLDSLNDQLSAYMFATEGNVETLKQDVERLTNTRDDAQAKLTRQYTASTINAAKMYLTAVAPGSGALIAIAEDKNPTEDARSLLDPLKVDLKQISEDLNKVSEANKSLTSAGRALTDKMSQLEKARATDTRAQQAVLQRQITKCRSEIEDLYDRLEVAQLAAARHASDGTKSLNDVKMPVASDARWMDISFTTSVANKETVRDTSSTSSTSSWNVNLWLGSASGDSTSSEAKATHSTKDEHVDVEISLRVSLVTVDRSGWFQPQFFDMSNSFMRASENVRWSEWRGVKTAAELIRRVKDTGAFDAGESLFPAFPVGYLIAKDILVKISSNEGDDASSAKALSEKASASGGVLCFSFSHASHSEGDSSSVSTQTMSNGLVVKVPGPQILGYMMQVTPRDATSEYKPADVSRCFTRYVWFYTKVNRQWTRPIDVG</sequence>
<reference evidence="1" key="1">
    <citation type="submission" date="2021-02" db="EMBL/GenBank/DDBJ databases">
        <authorList>
            <consortium name="DOE Joint Genome Institute"/>
            <person name="Ahrendt S."/>
            <person name="Looney B.P."/>
            <person name="Miyauchi S."/>
            <person name="Morin E."/>
            <person name="Drula E."/>
            <person name="Courty P.E."/>
            <person name="Chicoki N."/>
            <person name="Fauchery L."/>
            <person name="Kohler A."/>
            <person name="Kuo A."/>
            <person name="Labutti K."/>
            <person name="Pangilinan J."/>
            <person name="Lipzen A."/>
            <person name="Riley R."/>
            <person name="Andreopoulos W."/>
            <person name="He G."/>
            <person name="Johnson J."/>
            <person name="Barry K.W."/>
            <person name="Grigoriev I.V."/>
            <person name="Nagy L."/>
            <person name="Hibbett D."/>
            <person name="Henrissat B."/>
            <person name="Matheny P.B."/>
            <person name="Labbe J."/>
            <person name="Martin F."/>
        </authorList>
    </citation>
    <scope>NUCLEOTIDE SEQUENCE</scope>
    <source>
        <strain evidence="1">FP105234-sp</strain>
    </source>
</reference>